<reference evidence="2" key="1">
    <citation type="submission" date="2020-11" db="EMBL/GenBank/DDBJ databases">
        <title>Novosphingobium aureum sp. nov., a marine bacterium isolated from sediment of a salt flat.</title>
        <authorList>
            <person name="Yoo Y."/>
            <person name="Kim J.-J."/>
        </authorList>
    </citation>
    <scope>NUCLEOTIDE SEQUENCE</scope>
    <source>
        <strain evidence="2">YJ-S2-02</strain>
    </source>
</reference>
<dbReference type="EMBL" id="JADZGI010000004">
    <property type="protein sequence ID" value="MBH0114731.1"/>
    <property type="molecule type" value="Genomic_DNA"/>
</dbReference>
<name>A0A931MN16_9SPHN</name>
<protein>
    <submittedName>
        <fullName evidence="2">DUF2163 domain-containing protein</fullName>
    </submittedName>
</protein>
<dbReference type="Pfam" id="PF09356">
    <property type="entry name" value="Phage_BR0599"/>
    <property type="match status" value="1"/>
</dbReference>
<evidence type="ECO:0000313" key="3">
    <source>
        <dbReference type="Proteomes" id="UP000617634"/>
    </source>
</evidence>
<gene>
    <name evidence="2" type="ORF">I5E68_17425</name>
</gene>
<evidence type="ECO:0000259" key="1">
    <source>
        <dbReference type="Pfam" id="PF09356"/>
    </source>
</evidence>
<dbReference type="NCBIfam" id="TIGR02218">
    <property type="entry name" value="phg_TIGR02218"/>
    <property type="match status" value="1"/>
</dbReference>
<dbReference type="AlphaFoldDB" id="A0A931MN16"/>
<sequence length="274" mass="29054">MTSRWFVTELETVAMFWRIARRDGVTLGFTTHDRDLWFDGVMHRASPGMVPSAIRKSAGFEPDSAEVRGAITHEAISAADLAAGLFDAASVRIGVVDWESGAHETLYAGTIGAVSEEEGRFAAELTSRKAELARDPVPRTSPACRAAFCGPGCNLAPLHFTHELTLLSIDPSTNAVALSGAPDPEVLAGGYLRWLDGPQAGLQMGIMTGDGAGGLVLDHPLDPAIAPGTRALVREGCDHTLETCATRFGNAANFRGEPFLPGSDLLQRYPLAQG</sequence>
<dbReference type="Proteomes" id="UP000617634">
    <property type="component" value="Unassembled WGS sequence"/>
</dbReference>
<dbReference type="InterPro" id="IPR018964">
    <property type="entry name" value="Phage_phiJL001_Gp84_C"/>
</dbReference>
<evidence type="ECO:0000313" key="2">
    <source>
        <dbReference type="EMBL" id="MBH0114731.1"/>
    </source>
</evidence>
<dbReference type="InterPro" id="IPR011928">
    <property type="entry name" value="Phage_phiJL001_Gp84"/>
</dbReference>
<accession>A0A931MN16</accession>
<feature type="domain" description="Bacteriophage phiJL001 Gp84 C-terminal" evidence="1">
    <location>
        <begin position="188"/>
        <end position="264"/>
    </location>
</feature>
<organism evidence="2 3">
    <name type="scientific">Novosphingobium aureum</name>
    <dbReference type="NCBI Taxonomy" id="2792964"/>
    <lineage>
        <taxon>Bacteria</taxon>
        <taxon>Pseudomonadati</taxon>
        <taxon>Pseudomonadota</taxon>
        <taxon>Alphaproteobacteria</taxon>
        <taxon>Sphingomonadales</taxon>
        <taxon>Sphingomonadaceae</taxon>
        <taxon>Novosphingobium</taxon>
    </lineage>
</organism>
<comment type="caution">
    <text evidence="2">The sequence shown here is derived from an EMBL/GenBank/DDBJ whole genome shotgun (WGS) entry which is preliminary data.</text>
</comment>
<keyword evidence="3" id="KW-1185">Reference proteome</keyword>
<dbReference type="RefSeq" id="WP_197166479.1">
    <property type="nucleotide sequence ID" value="NZ_JADZGI010000004.1"/>
</dbReference>
<proteinExistence type="predicted"/>
<dbReference type="Pfam" id="PF09931">
    <property type="entry name" value="Phage_phiJL001_Gp84_N"/>
    <property type="match status" value="1"/>
</dbReference>